<feature type="binding site" description="axial binding residue" evidence="12">
    <location>
        <position position="660"/>
    </location>
    <ligand>
        <name>heme c</name>
        <dbReference type="ChEBI" id="CHEBI:61717"/>
    </ligand>
    <ligandPart>
        <name>Fe</name>
        <dbReference type="ChEBI" id="CHEBI:18248"/>
    </ligandPart>
</feature>
<feature type="binding site" description="covalent" evidence="11">
    <location>
        <position position="618"/>
    </location>
    <ligand>
        <name>heme c</name>
        <dbReference type="ChEBI" id="CHEBI:61717"/>
    </ligand>
</feature>
<reference evidence="15 16" key="1">
    <citation type="submission" date="2017-09" db="EMBL/GenBank/DDBJ databases">
        <title>The Catabolism of 3,6-Dichlorosalicylic acid is Initiated by the Cytochrome P450 Monooxygenase DsmABC in Rhizorhabdus dicambivorans Ndbn-20.</title>
        <authorList>
            <person name="Na L."/>
        </authorList>
    </citation>
    <scope>NUCLEOTIDE SEQUENCE [LARGE SCALE GENOMIC DNA]</scope>
    <source>
        <strain evidence="15 16">Ndbn-20m</strain>
    </source>
</reference>
<proteinExistence type="inferred from homology"/>
<dbReference type="GO" id="GO:0020037">
    <property type="term" value="F:heme binding"/>
    <property type="evidence" value="ECO:0007669"/>
    <property type="project" value="InterPro"/>
</dbReference>
<evidence type="ECO:0000256" key="8">
    <source>
        <dbReference type="ARBA" id="ARBA00023004"/>
    </source>
</evidence>
<dbReference type="CDD" id="cd10279">
    <property type="entry name" value="PQQ_ADH_II"/>
    <property type="match status" value="1"/>
</dbReference>
<dbReference type="Gene3D" id="2.140.10.10">
    <property type="entry name" value="Quinoprotein alcohol dehydrogenase-like superfamily"/>
    <property type="match status" value="1"/>
</dbReference>
<dbReference type="InterPro" id="IPR018391">
    <property type="entry name" value="PQQ_b-propeller_rpt"/>
</dbReference>
<comment type="similarity">
    <text evidence="1">Belongs to the bacterial PQQ dehydrogenase family.</text>
</comment>
<keyword evidence="9 13" id="KW-1015">Disulfide bond</keyword>
<evidence type="ECO:0000313" key="15">
    <source>
        <dbReference type="EMBL" id="PCE42988.1"/>
    </source>
</evidence>
<dbReference type="Pfam" id="PF01011">
    <property type="entry name" value="PQQ"/>
    <property type="match status" value="2"/>
</dbReference>
<feature type="binding site" evidence="11">
    <location>
        <begin position="190"/>
        <end position="191"/>
    </location>
    <ligand>
        <name>pyrroloquinoline quinone</name>
        <dbReference type="ChEBI" id="CHEBI:58442"/>
    </ligand>
</feature>
<dbReference type="OrthoDB" id="9794322at2"/>
<sequence>MGGAGMKAVKAGAKYSAVALAAALLVSARPAPPPIEWPVYGRTNAALRFAPIDQIDKANVGSLGLAWYQQLDTDRGQESTPIMVGGVLYVSTAWSKVFAFDARTGKRLWGFDPEVPPATLPKGCCDAINRGVSVANGRVYVGTLDGRLIALDATTGRKLWSVVTVDQSKPYTITGATMTVGRLVLIGNAGAEYGVRGYLSAYDGATGRLVWRFYTVPNPDGKPDGQPSDKPLRELAEPGWFGDVWRKAGGGGTVWDSMAYDAETGILYFGVGNGGPYDWHIRSQGKGDNLFLSSIVAVKAATGEYLWHYQTTPEDSWDFTATQQITLLDADFKGRPRKLLLQAPKNGFFYILDRITGELLSAEPYAKVNWANGVDMKTGRPNIVPGAHYQEKPFLQSPSGLGAHSWHPMAYSPQTRLMYIPTQVMSQLYARSTDFTYRPGHMNVAIDTRTLAVPDDPALLAQMKASIYGELIAWDPFEHKIRWRVKHPSMLNGGVLATAGGLVFQGDAEGHLNAYDASTGERLWSYRTVNGIVAPPISYALDGRQYVAVMVGYGGPTAMYGTIVPYRPRLPGRLMVFALGGKTKAKPYDIPAPVPVNVAGVSSAGDPVRGLAAYNDTCLVCHGFSATGRYTADLRRSETIKDADIFRGVVLDGAFEQKGMVSFAQYVSPERAEDIRAYLLQEARKLVDRGDPDAKTAPR</sequence>
<dbReference type="AlphaFoldDB" id="A0A2A4FZ43"/>
<dbReference type="GO" id="GO:0016020">
    <property type="term" value="C:membrane"/>
    <property type="evidence" value="ECO:0007669"/>
    <property type="project" value="InterPro"/>
</dbReference>
<feature type="binding site" evidence="12">
    <location>
        <position position="192"/>
    </location>
    <ligand>
        <name>Ca(2+)</name>
        <dbReference type="ChEBI" id="CHEBI:29108"/>
    </ligand>
</feature>
<feature type="binding site" evidence="11">
    <location>
        <position position="78"/>
    </location>
    <ligand>
        <name>pyrroloquinoline quinone</name>
        <dbReference type="ChEBI" id="CHEBI:58442"/>
    </ligand>
</feature>
<dbReference type="PANTHER" id="PTHR32303">
    <property type="entry name" value="QUINOPROTEIN ALCOHOL DEHYDROGENASE (CYTOCHROME C)"/>
    <property type="match status" value="1"/>
</dbReference>
<evidence type="ECO:0000256" key="11">
    <source>
        <dbReference type="PIRSR" id="PIRSR617512-2"/>
    </source>
</evidence>
<feature type="active site" description="Proton acceptor" evidence="10">
    <location>
        <position position="318"/>
    </location>
</feature>
<keyword evidence="2 11" id="KW-0349">Heme</keyword>
<evidence type="ECO:0000256" key="10">
    <source>
        <dbReference type="PIRSR" id="PIRSR617512-1"/>
    </source>
</evidence>
<evidence type="ECO:0000259" key="14">
    <source>
        <dbReference type="PROSITE" id="PS51007"/>
    </source>
</evidence>
<evidence type="ECO:0000256" key="2">
    <source>
        <dbReference type="ARBA" id="ARBA00022617"/>
    </source>
</evidence>
<keyword evidence="16" id="KW-1185">Reference proteome</keyword>
<comment type="caution">
    <text evidence="15">The sequence shown here is derived from an EMBL/GenBank/DDBJ whole genome shotgun (WGS) entry which is preliminary data.</text>
</comment>
<dbReference type="SUPFAM" id="SSF50998">
    <property type="entry name" value="Quinoprotein alcohol dehydrogenase-like"/>
    <property type="match status" value="1"/>
</dbReference>
<dbReference type="SMART" id="SM00564">
    <property type="entry name" value="PQQ"/>
    <property type="match status" value="5"/>
</dbReference>
<dbReference type="EMBL" id="NWUF01000005">
    <property type="protein sequence ID" value="PCE42988.1"/>
    <property type="molecule type" value="Genomic_DNA"/>
</dbReference>
<dbReference type="InterPro" id="IPR036909">
    <property type="entry name" value="Cyt_c-like_dom_sf"/>
</dbReference>
<dbReference type="PROSITE" id="PS51007">
    <property type="entry name" value="CYTC"/>
    <property type="match status" value="1"/>
</dbReference>
<keyword evidence="4" id="KW-0732">Signal</keyword>
<dbReference type="InterPro" id="IPR011047">
    <property type="entry name" value="Quinoprotein_ADH-like_sf"/>
</dbReference>
<keyword evidence="6 11" id="KW-0634">PQQ</keyword>
<comment type="cofactor">
    <cofactor evidence="11">
        <name>heme c</name>
        <dbReference type="ChEBI" id="CHEBI:61717"/>
    </cofactor>
    <text evidence="11">Binds 1 heme c group per subunit.</text>
</comment>
<dbReference type="InterPro" id="IPR002372">
    <property type="entry name" value="PQQ_rpt_dom"/>
</dbReference>
<comment type="cofactor">
    <cofactor evidence="12">
        <name>Ca(2+)</name>
        <dbReference type="ChEBI" id="CHEBI:29108"/>
    </cofactor>
    <text evidence="12">Binds 1 Ca(2+) ion per subunit.</text>
</comment>
<keyword evidence="5 12" id="KW-0106">Calcium</keyword>
<organism evidence="15 16">
    <name type="scientific">Rhizorhabdus dicambivorans</name>
    <dbReference type="NCBI Taxonomy" id="1850238"/>
    <lineage>
        <taxon>Bacteria</taxon>
        <taxon>Pseudomonadati</taxon>
        <taxon>Pseudomonadota</taxon>
        <taxon>Alphaproteobacteria</taxon>
        <taxon>Sphingomonadales</taxon>
        <taxon>Sphingomonadaceae</taxon>
        <taxon>Rhizorhabdus</taxon>
    </lineage>
</organism>
<feature type="domain" description="Cytochrome c" evidence="14">
    <location>
        <begin position="605"/>
        <end position="683"/>
    </location>
</feature>
<comment type="cofactor">
    <cofactor evidence="11">
        <name>pyrroloquinoline quinone</name>
        <dbReference type="ChEBI" id="CHEBI:58442"/>
    </cofactor>
    <text evidence="11">Binds 1 PQQ group per subunit.</text>
</comment>
<gene>
    <name evidence="15" type="ORF">COO09_06690</name>
</gene>
<feature type="binding site" description="covalent" evidence="11">
    <location>
        <position position="621"/>
    </location>
    <ligand>
        <name>heme c</name>
        <dbReference type="ChEBI" id="CHEBI:61717"/>
    </ligand>
</feature>
<feature type="binding site" evidence="11">
    <location>
        <position position="130"/>
    </location>
    <ligand>
        <name>pyrroloquinoline quinone</name>
        <dbReference type="ChEBI" id="CHEBI:58442"/>
    </ligand>
</feature>
<evidence type="ECO:0000313" key="16">
    <source>
        <dbReference type="Proteomes" id="UP000218934"/>
    </source>
</evidence>
<dbReference type="KEGG" id="rdi:CMV14_16905"/>
<dbReference type="GO" id="GO:0009055">
    <property type="term" value="F:electron transfer activity"/>
    <property type="evidence" value="ECO:0007669"/>
    <property type="project" value="InterPro"/>
</dbReference>
<protein>
    <submittedName>
        <fullName evidence="15">PQQ-dependent dehydrogenase, methanol/ethanol family</fullName>
    </submittedName>
</protein>
<keyword evidence="7" id="KW-0560">Oxidoreductase</keyword>
<feature type="disulfide bond" evidence="13">
    <location>
        <begin position="124"/>
        <end position="125"/>
    </location>
</feature>
<evidence type="ECO:0000256" key="3">
    <source>
        <dbReference type="ARBA" id="ARBA00022723"/>
    </source>
</evidence>
<feature type="binding site" description="axial binding residue" evidence="12">
    <location>
        <position position="622"/>
    </location>
    <ligand>
        <name>heme c</name>
        <dbReference type="ChEBI" id="CHEBI:61717"/>
    </ligand>
    <ligandPart>
        <name>Fe</name>
        <dbReference type="ChEBI" id="CHEBI:18248"/>
    </ligandPart>
</feature>
<feature type="binding site" evidence="11">
    <location>
        <position position="345"/>
    </location>
    <ligand>
        <name>pyrroloquinoline quinone</name>
        <dbReference type="ChEBI" id="CHEBI:58442"/>
    </ligand>
</feature>
<keyword evidence="3 12" id="KW-0479">Metal-binding</keyword>
<feature type="binding site" evidence="11">
    <location>
        <position position="174"/>
    </location>
    <ligand>
        <name>pyrroloquinoline quinone</name>
        <dbReference type="ChEBI" id="CHEBI:58442"/>
    </ligand>
</feature>
<dbReference type="Proteomes" id="UP000218934">
    <property type="component" value="Unassembled WGS sequence"/>
</dbReference>
<dbReference type="NCBIfam" id="TIGR03075">
    <property type="entry name" value="PQQ_enz_alc_DH"/>
    <property type="match status" value="1"/>
</dbReference>
<evidence type="ECO:0000256" key="7">
    <source>
        <dbReference type="ARBA" id="ARBA00023002"/>
    </source>
</evidence>
<accession>A0A2A4FZ43</accession>
<evidence type="ECO:0000256" key="13">
    <source>
        <dbReference type="PIRSR" id="PIRSR617512-4"/>
    </source>
</evidence>
<dbReference type="SUPFAM" id="SSF46626">
    <property type="entry name" value="Cytochrome c"/>
    <property type="match status" value="1"/>
</dbReference>
<feature type="binding site" evidence="12">
    <location>
        <position position="273"/>
    </location>
    <ligand>
        <name>Ca(2+)</name>
        <dbReference type="ChEBI" id="CHEBI:29108"/>
    </ligand>
</feature>
<dbReference type="GO" id="GO:0005509">
    <property type="term" value="F:calcium ion binding"/>
    <property type="evidence" value="ECO:0007669"/>
    <property type="project" value="InterPro"/>
</dbReference>
<evidence type="ECO:0000256" key="6">
    <source>
        <dbReference type="ARBA" id="ARBA00022891"/>
    </source>
</evidence>
<keyword evidence="8 12" id="KW-0408">Iron</keyword>
<dbReference type="InterPro" id="IPR017512">
    <property type="entry name" value="PQQ_MeOH/EtOH_DH"/>
</dbReference>
<evidence type="ECO:0000256" key="9">
    <source>
        <dbReference type="ARBA" id="ARBA00023157"/>
    </source>
</evidence>
<dbReference type="InterPro" id="IPR009056">
    <property type="entry name" value="Cyt_c-like_dom"/>
</dbReference>
<evidence type="ECO:0000256" key="1">
    <source>
        <dbReference type="ARBA" id="ARBA00008156"/>
    </source>
</evidence>
<feature type="binding site" evidence="11">
    <location>
        <position position="253"/>
    </location>
    <ligand>
        <name>pyrroloquinoline quinone</name>
        <dbReference type="ChEBI" id="CHEBI:58442"/>
    </ligand>
</feature>
<name>A0A2A4FZ43_9SPHN</name>
<evidence type="ECO:0000256" key="5">
    <source>
        <dbReference type="ARBA" id="ARBA00022837"/>
    </source>
</evidence>
<dbReference type="Gene3D" id="1.10.760.10">
    <property type="entry name" value="Cytochrome c-like domain"/>
    <property type="match status" value="1"/>
</dbReference>
<evidence type="ECO:0000256" key="12">
    <source>
        <dbReference type="PIRSR" id="PIRSR617512-3"/>
    </source>
</evidence>
<dbReference type="GO" id="GO:0016614">
    <property type="term" value="F:oxidoreductase activity, acting on CH-OH group of donors"/>
    <property type="evidence" value="ECO:0007669"/>
    <property type="project" value="InterPro"/>
</dbReference>
<feature type="binding site" evidence="12">
    <location>
        <position position="318"/>
    </location>
    <ligand>
        <name>Ca(2+)</name>
        <dbReference type="ChEBI" id="CHEBI:29108"/>
    </ligand>
</feature>
<evidence type="ECO:0000256" key="4">
    <source>
        <dbReference type="ARBA" id="ARBA00022729"/>
    </source>
</evidence>